<evidence type="ECO:0000256" key="1">
    <source>
        <dbReference type="SAM" id="Phobius"/>
    </source>
</evidence>
<keyword evidence="1" id="KW-0472">Membrane</keyword>
<name>A0ABR7HWQ2_9FIRM</name>
<keyword evidence="1" id="KW-1133">Transmembrane helix</keyword>
<keyword evidence="1" id="KW-0812">Transmembrane</keyword>
<comment type="caution">
    <text evidence="2">The sequence shown here is derived from an EMBL/GenBank/DDBJ whole genome shotgun (WGS) entry which is preliminary data.</text>
</comment>
<evidence type="ECO:0000313" key="3">
    <source>
        <dbReference type="Proteomes" id="UP000660021"/>
    </source>
</evidence>
<accession>A0ABR7HWQ2</accession>
<evidence type="ECO:0008006" key="4">
    <source>
        <dbReference type="Google" id="ProtNLM"/>
    </source>
</evidence>
<dbReference type="Proteomes" id="UP000660021">
    <property type="component" value="Unassembled WGS sequence"/>
</dbReference>
<protein>
    <recommendedName>
        <fullName evidence="4">Cyclic lactone autoinducer peptide</fullName>
    </recommendedName>
</protein>
<dbReference type="EMBL" id="JACOPR010000011">
    <property type="protein sequence ID" value="MBC5731897.1"/>
    <property type="molecule type" value="Genomic_DNA"/>
</dbReference>
<feature type="transmembrane region" description="Helical" evidence="1">
    <location>
        <begin position="6"/>
        <end position="28"/>
    </location>
</feature>
<evidence type="ECO:0000313" key="2">
    <source>
        <dbReference type="EMBL" id="MBC5731897.1"/>
    </source>
</evidence>
<dbReference type="RefSeq" id="WP_101691063.1">
    <property type="nucleotide sequence ID" value="NZ_JACOPR010000011.1"/>
</dbReference>
<reference evidence="2 3" key="1">
    <citation type="submission" date="2020-08" db="EMBL/GenBank/DDBJ databases">
        <title>Genome public.</title>
        <authorList>
            <person name="Liu C."/>
            <person name="Sun Q."/>
        </authorList>
    </citation>
    <scope>NUCLEOTIDE SEQUENCE [LARGE SCALE GENOMIC DNA]</scope>
    <source>
        <strain evidence="2 3">New-38</strain>
    </source>
</reference>
<sequence>MKIARFVLKIVALSLTVAASVCCIIAYWDKIAAFFAGIGEKLEAKKPCCCHSEFDDYADWDD</sequence>
<keyword evidence="3" id="KW-1185">Reference proteome</keyword>
<organism evidence="2 3">
    <name type="scientific">Pseudoflavonifractor hominis</name>
    <dbReference type="NCBI Taxonomy" id="2763059"/>
    <lineage>
        <taxon>Bacteria</taxon>
        <taxon>Bacillati</taxon>
        <taxon>Bacillota</taxon>
        <taxon>Clostridia</taxon>
        <taxon>Eubacteriales</taxon>
        <taxon>Oscillospiraceae</taxon>
        <taxon>Pseudoflavonifractor</taxon>
    </lineage>
</organism>
<gene>
    <name evidence="2" type="ORF">H8S34_13825</name>
</gene>
<proteinExistence type="predicted"/>